<reference evidence="1 2" key="1">
    <citation type="submission" date="2019-12" db="EMBL/GenBank/DDBJ databases">
        <title>Chromosome-level assembly of the Caenorhabditis remanei genome.</title>
        <authorList>
            <person name="Teterina A.A."/>
            <person name="Willis J.H."/>
            <person name="Phillips P.C."/>
        </authorList>
    </citation>
    <scope>NUCLEOTIDE SEQUENCE [LARGE SCALE GENOMIC DNA]</scope>
    <source>
        <strain evidence="1 2">PX506</strain>
        <tissue evidence="1">Whole organism</tissue>
    </source>
</reference>
<dbReference type="Proteomes" id="UP000483820">
    <property type="component" value="Chromosome III"/>
</dbReference>
<organism evidence="1 2">
    <name type="scientific">Caenorhabditis remanei</name>
    <name type="common">Caenorhabditis vulgaris</name>
    <dbReference type="NCBI Taxonomy" id="31234"/>
    <lineage>
        <taxon>Eukaryota</taxon>
        <taxon>Metazoa</taxon>
        <taxon>Ecdysozoa</taxon>
        <taxon>Nematoda</taxon>
        <taxon>Chromadorea</taxon>
        <taxon>Rhabditida</taxon>
        <taxon>Rhabditina</taxon>
        <taxon>Rhabditomorpha</taxon>
        <taxon>Rhabditoidea</taxon>
        <taxon>Rhabditidae</taxon>
        <taxon>Peloderinae</taxon>
        <taxon>Caenorhabditis</taxon>
    </lineage>
</organism>
<dbReference type="GeneID" id="9806139"/>
<accession>A0A6A5GZ35</accession>
<comment type="caution">
    <text evidence="1">The sequence shown here is derived from an EMBL/GenBank/DDBJ whole genome shotgun (WGS) entry which is preliminary data.</text>
</comment>
<evidence type="ECO:0000313" key="2">
    <source>
        <dbReference type="Proteomes" id="UP000483820"/>
    </source>
</evidence>
<evidence type="ECO:0000313" key="1">
    <source>
        <dbReference type="EMBL" id="KAF1760337.1"/>
    </source>
</evidence>
<dbReference type="EMBL" id="WUAV01000003">
    <property type="protein sequence ID" value="KAF1760337.1"/>
    <property type="molecule type" value="Genomic_DNA"/>
</dbReference>
<dbReference type="PANTHER" id="PTHR21503">
    <property type="entry name" value="F-BOX-CONTAINING HYPOTHETICAL PROTEIN C.ELEGANS"/>
    <property type="match status" value="1"/>
</dbReference>
<gene>
    <name evidence="1" type="ORF">GCK72_008586</name>
</gene>
<sequence>MNNVRYISVSADLSNRGFNELLLTWKYTKTGLLEHLNFNWRFGVDIDKEEILSGLDAKKIEEERVYNKKFQFWNNEPTEVVINGGFDIERIDGTIGTVLFHTNQLNQQRSKIDFFVWPRVVV</sequence>
<dbReference type="RefSeq" id="XP_003094985.2">
    <property type="nucleotide sequence ID" value="XM_003094937.2"/>
</dbReference>
<dbReference type="KEGG" id="crq:GCK72_008586"/>
<proteinExistence type="predicted"/>
<dbReference type="CTD" id="9806139"/>
<name>A0A6A5GZ35_CAERE</name>
<dbReference type="AlphaFoldDB" id="A0A6A5GZ35"/>
<evidence type="ECO:0008006" key="3">
    <source>
        <dbReference type="Google" id="ProtNLM"/>
    </source>
</evidence>
<protein>
    <recommendedName>
        <fullName evidence="3">F-box associated domain-containing protein</fullName>
    </recommendedName>
</protein>